<dbReference type="EMBL" id="VSRL01000205">
    <property type="protein sequence ID" value="NKE61909.1"/>
    <property type="molecule type" value="Genomic_DNA"/>
</dbReference>
<feature type="domain" description="DUF5753" evidence="1">
    <location>
        <begin position="99"/>
        <end position="272"/>
    </location>
</feature>
<dbReference type="SUPFAM" id="SSF47413">
    <property type="entry name" value="lambda repressor-like DNA-binding domains"/>
    <property type="match status" value="1"/>
</dbReference>
<evidence type="ECO:0000313" key="2">
    <source>
        <dbReference type="EMBL" id="NKE61909.1"/>
    </source>
</evidence>
<comment type="caution">
    <text evidence="2">The sequence shown here is derived from an EMBL/GenBank/DDBJ whole genome shotgun (WGS) entry which is preliminary data.</text>
</comment>
<proteinExistence type="predicted"/>
<keyword evidence="3" id="KW-1185">Reference proteome</keyword>
<dbReference type="InterPro" id="IPR010982">
    <property type="entry name" value="Lambda_DNA-bd_dom_sf"/>
</dbReference>
<reference evidence="2 3" key="1">
    <citation type="submission" date="2019-08" db="EMBL/GenBank/DDBJ databases">
        <title>Lentzea from Indian Himalayas.</title>
        <authorList>
            <person name="Mandal S."/>
            <person name="Mallick Gupta A."/>
            <person name="Maiti P.K."/>
            <person name="Sarkar J."/>
            <person name="Mandal S."/>
        </authorList>
    </citation>
    <scope>NUCLEOTIDE SEQUENCE [LARGE SCALE GENOMIC DNA]</scope>
    <source>
        <strain evidence="2 3">PSKA42</strain>
    </source>
</reference>
<organism evidence="2 3">
    <name type="scientific">Lentzea indica</name>
    <dbReference type="NCBI Taxonomy" id="2604800"/>
    <lineage>
        <taxon>Bacteria</taxon>
        <taxon>Bacillati</taxon>
        <taxon>Actinomycetota</taxon>
        <taxon>Actinomycetes</taxon>
        <taxon>Pseudonocardiales</taxon>
        <taxon>Pseudonocardiaceae</taxon>
        <taxon>Lentzea</taxon>
    </lineage>
</organism>
<dbReference type="RefSeq" id="WP_167978556.1">
    <property type="nucleotide sequence ID" value="NZ_VSRL01000205.1"/>
</dbReference>
<accession>A0ABX1FSV6</accession>
<protein>
    <submittedName>
        <fullName evidence="2">Helix-turn-helix domain-containing protein</fullName>
    </submittedName>
</protein>
<name>A0ABX1FSV6_9PSEU</name>
<dbReference type="Pfam" id="PF13560">
    <property type="entry name" value="HTH_31"/>
    <property type="match status" value="1"/>
</dbReference>
<evidence type="ECO:0000259" key="1">
    <source>
        <dbReference type="Pfam" id="PF19054"/>
    </source>
</evidence>
<dbReference type="InterPro" id="IPR043917">
    <property type="entry name" value="DUF5753"/>
</dbReference>
<evidence type="ECO:0000313" key="3">
    <source>
        <dbReference type="Proteomes" id="UP001515943"/>
    </source>
</evidence>
<gene>
    <name evidence="2" type="ORF">FXN61_36180</name>
</gene>
<dbReference type="Proteomes" id="UP001515943">
    <property type="component" value="Unassembled WGS sequence"/>
</dbReference>
<dbReference type="Pfam" id="PF19054">
    <property type="entry name" value="DUF5753"/>
    <property type="match status" value="1"/>
</dbReference>
<sequence>MPRRNSSVVGREFGNGVRDAIKQTQMTHRKIAEMLDWDESKLSDLIRGKGGVSEADVLQLLAFCRVPPAEVRHLLALFRETRETGYLKIPENGLPDQVRSLIDQERLANAITVWSMNLIPGRLQTADYMRAVVEAGVRDQSVNYEEVIAARLARRELFHWSREFVFFIHEQALRLPVGSTDVMKDQLLHLLAMAQRSYITIRVVPVAIGAHAGLTGSFMQLQYEKFEPVVFIESHTSVLFLEDKTSLTAYTKALKLLDQQALNAEQSEELITSILI</sequence>